<accession>A0A8J2TRX0</accession>
<evidence type="ECO:0000313" key="2">
    <source>
        <dbReference type="EMBL" id="GFZ92787.1"/>
    </source>
</evidence>
<organism evidence="2 3">
    <name type="scientific">Aquaticitalea lipolytica</name>
    <dbReference type="NCBI Taxonomy" id="1247562"/>
    <lineage>
        <taxon>Bacteria</taxon>
        <taxon>Pseudomonadati</taxon>
        <taxon>Bacteroidota</taxon>
        <taxon>Flavobacteriia</taxon>
        <taxon>Flavobacteriales</taxon>
        <taxon>Flavobacteriaceae</taxon>
        <taxon>Aquaticitalea</taxon>
    </lineage>
</organism>
<proteinExistence type="predicted"/>
<dbReference type="AlphaFoldDB" id="A0A8J2TRX0"/>
<comment type="caution">
    <text evidence="2">The sequence shown here is derived from an EMBL/GenBank/DDBJ whole genome shotgun (WGS) entry which is preliminary data.</text>
</comment>
<evidence type="ECO:0000259" key="1">
    <source>
        <dbReference type="Pfam" id="PF12969"/>
    </source>
</evidence>
<feature type="domain" description="DUF3857" evidence="1">
    <location>
        <begin position="39"/>
        <end position="179"/>
    </location>
</feature>
<dbReference type="Gene3D" id="3.10.620.30">
    <property type="match status" value="1"/>
</dbReference>
<evidence type="ECO:0000313" key="3">
    <source>
        <dbReference type="Proteomes" id="UP000598120"/>
    </source>
</evidence>
<dbReference type="Proteomes" id="UP000598120">
    <property type="component" value="Unassembled WGS sequence"/>
</dbReference>
<reference evidence="2 3" key="1">
    <citation type="journal article" date="2014" name="Int. J. Syst. Evol. Microbiol.">
        <title>Complete genome sequence of Corynebacterium casei LMG S-19264T (=DSM 44701T), isolated from a smear-ripened cheese.</title>
        <authorList>
            <consortium name="US DOE Joint Genome Institute (JGI-PGF)"/>
            <person name="Walter F."/>
            <person name="Albersmeier A."/>
            <person name="Kalinowski J."/>
            <person name="Ruckert C."/>
        </authorList>
    </citation>
    <scope>NUCLEOTIDE SEQUENCE [LARGE SCALE GENOMIC DNA]</scope>
    <source>
        <strain evidence="2 3">CGMCC 1.15295</strain>
    </source>
</reference>
<dbReference type="EMBL" id="BMIC01000007">
    <property type="protein sequence ID" value="GFZ92787.1"/>
    <property type="molecule type" value="Genomic_DNA"/>
</dbReference>
<keyword evidence="3" id="KW-1185">Reference proteome</keyword>
<gene>
    <name evidence="2" type="ORF">GCM10011531_25750</name>
</gene>
<dbReference type="SUPFAM" id="SSF54001">
    <property type="entry name" value="Cysteine proteinases"/>
    <property type="match status" value="1"/>
</dbReference>
<name>A0A8J2TRX0_9FLAO</name>
<dbReference type="Gene3D" id="2.60.40.3140">
    <property type="match status" value="1"/>
</dbReference>
<dbReference type="Gene3D" id="2.60.120.1130">
    <property type="match status" value="1"/>
</dbReference>
<dbReference type="InterPro" id="IPR024618">
    <property type="entry name" value="DUF3857"/>
</dbReference>
<dbReference type="Pfam" id="PF12969">
    <property type="entry name" value="DUF3857"/>
    <property type="match status" value="1"/>
</dbReference>
<dbReference type="InterPro" id="IPR038765">
    <property type="entry name" value="Papain-like_cys_pep_sf"/>
</dbReference>
<protein>
    <recommendedName>
        <fullName evidence="1">DUF3857 domain-containing protein</fullName>
    </recommendedName>
</protein>
<sequence>MAQDEKLFQSYTIPSDLKENANAIIRLEDTHIDVKAYNKMVYTNKRIVTILNSSGDSKHGAYMGYDKNTNIKKLEVKIYNSRGDEIKKIKKGDFEDVSAVDGGTLYSDSRVKYLNYTPTDYPYTVLFETEVEYTSTAFLPGWRPIEGFYTSSQNVNYKIINNSGIEIKIKTSNFDEYQIEKYSDFHYSAKNLLAIKPESYSPPFNSFAPDLKASLTEFDMEGVKGVNNNWADFGKWMNDKLIRDTQILPQQVRDEIRSLTANAKTNLEKAKIVYEYMQNKTRYISVQVGIGGWKPMLASDVDRLGYGDCKGLTNYTKAMLDEIGVENFYTVIYGGRDVRHIDDSFSSVQGNHVILCVPNESDYLWLECTSQTSPFGYNANFTDDRDALIITPEGGKIVHTKVYSTEENLLTSNAVIVLDEQGNIKADIITKSYGTQYGQHEGIQNQTEKDQKLYFKKYWSYINALDISSVTYNNDKDKIEFTETFNVAAERYAAKTGDRLLLQPNLFNRLENAPNRYSNRKLPFEIDRGFTDIDSYEINIPSSLEVEALMEPISIKNKFGEYEASLTKTDGNKLIYKRKFIIHKGNYPKEEYENYRAFNLEVVKHDKSKIVLKSKS</sequence>